<dbReference type="InterPro" id="IPR035093">
    <property type="entry name" value="RelE/ParE_toxin_dom_sf"/>
</dbReference>
<name>A0ABV4XET3_9CYAN</name>
<proteinExistence type="predicted"/>
<dbReference type="Gene3D" id="3.40.50.300">
    <property type="entry name" value="P-loop containing nucleotide triphosphate hydrolases"/>
    <property type="match status" value="2"/>
</dbReference>
<reference evidence="1 2" key="1">
    <citation type="submission" date="2024-09" db="EMBL/GenBank/DDBJ databases">
        <title>Floridaenema gen nov. (Aerosakkonemataceae, Aerosakkonematales ord. nov., Cyanobacteria) from benthic tropical and subtropical fresh waters, with the description of four new species.</title>
        <authorList>
            <person name="Moretto J.A."/>
            <person name="Berthold D.E."/>
            <person name="Lefler F.W."/>
            <person name="Huang I.-S."/>
            <person name="Laughinghouse H. IV."/>
        </authorList>
    </citation>
    <scope>NUCLEOTIDE SEQUENCE [LARGE SCALE GENOMIC DNA]</scope>
    <source>
        <strain evidence="1 2">BLCC-F46</strain>
    </source>
</reference>
<dbReference type="RefSeq" id="WP_413274298.1">
    <property type="nucleotide sequence ID" value="NZ_JBHFNQ010000220.1"/>
</dbReference>
<dbReference type="Proteomes" id="UP001576774">
    <property type="component" value="Unassembled WGS sequence"/>
</dbReference>
<comment type="caution">
    <text evidence="1">The sequence shown here is derived from an EMBL/GenBank/DDBJ whole genome shotgun (WGS) entry which is preliminary data.</text>
</comment>
<protein>
    <recommendedName>
        <fullName evidence="3">DNA helicase</fullName>
    </recommendedName>
</protein>
<evidence type="ECO:0000313" key="1">
    <source>
        <dbReference type="EMBL" id="MFB2881315.1"/>
    </source>
</evidence>
<organism evidence="1 2">
    <name type="scientific">Floridaenema aerugineum BLCC-F46</name>
    <dbReference type="NCBI Taxonomy" id="3153654"/>
    <lineage>
        <taxon>Bacteria</taxon>
        <taxon>Bacillati</taxon>
        <taxon>Cyanobacteriota</taxon>
        <taxon>Cyanophyceae</taxon>
        <taxon>Oscillatoriophycideae</taxon>
        <taxon>Aerosakkonematales</taxon>
        <taxon>Aerosakkonemataceae</taxon>
        <taxon>Floridanema</taxon>
        <taxon>Floridanema aerugineum</taxon>
    </lineage>
</organism>
<dbReference type="InterPro" id="IPR027417">
    <property type="entry name" value="P-loop_NTPase"/>
</dbReference>
<dbReference type="Gene3D" id="3.30.2310.20">
    <property type="entry name" value="RelE-like"/>
    <property type="match status" value="1"/>
</dbReference>
<evidence type="ECO:0000313" key="2">
    <source>
        <dbReference type="Proteomes" id="UP001576774"/>
    </source>
</evidence>
<accession>A0ABV4XET3</accession>
<dbReference type="EMBL" id="JBHFNQ010000220">
    <property type="protein sequence ID" value="MFB2881315.1"/>
    <property type="molecule type" value="Genomic_DNA"/>
</dbReference>
<gene>
    <name evidence="1" type="ORF">ACE1CC_31060</name>
</gene>
<evidence type="ECO:0008006" key="3">
    <source>
        <dbReference type="Google" id="ProtNLM"/>
    </source>
</evidence>
<sequence>MPVKIIRAAFREIQKLSHEDFRKVCKIISRLNVSQDDHLDTISLQGFSHWRRTRLGDVRVIWERVDRDNILVIKAGLRKDIYDNLFDNPNCDEPLAVEQLLNPDGTPLKNNPTYQVPLTNISDSDWKQEAEDTWYNFVYGGGYRYSPLLTSYQQEVLSGLTPHSTNNKAWIVQSAPGTGKTVCAALKACEMYWEHECNTMLIVPEALCQDVAKFAEIKQILELNPEGFWLGTFRDFLAKVDPKLHSRLATPEQESEVLWRLDNPHIPDSQLISSREVISYSDDVLLYQAFILNQENTLRNRSPIYKANQQRIKELEERIKPNKWKEKLGNSLCRLDAARELKRKPPLPLLTDKPTILIVDEAQDFLLAELQALLAVREAWEKQGYPTYLWFLGDLNQKIKPTDLYIWGHLELGDSVKLLYNYRNSRRILEFANQFLKFAEPFRNRHQEIPETSDPNNAFELGESVSLVKFSSQEQALEFLHLLNSSVQEEGRERYFLRLSANRVKVLCCDRIFPKFNNLEIFPAAQAKGREFEACVAFGIFAGTGKPSLQESLQWYTLLTRPRSRLLIVATSQELERIGDDYFQCCRRIDAQSAATWIAEIASDNDISEIRNNAENKKQELLASCAKGKPFFDTYLVLDLAGVAGEELSRWEQKAIAELSNHSASLPRELEQIPNNNISLRCLLLRAMHRSWEAVDLAFELQENNPEEYQRLLTSIAQNLENKNLIYEAARVRIKLGKPWQNDYPFPEIAEKSGSLLSLLCQAFIDRPFPNL</sequence>
<keyword evidence="2" id="KW-1185">Reference proteome</keyword>
<dbReference type="SUPFAM" id="SSF52540">
    <property type="entry name" value="P-loop containing nucleoside triphosphate hydrolases"/>
    <property type="match status" value="1"/>
</dbReference>